<dbReference type="Pfam" id="PF05997">
    <property type="entry name" value="Nop52"/>
    <property type="match status" value="1"/>
</dbReference>
<evidence type="ECO:0000313" key="6">
    <source>
        <dbReference type="EMBL" id="KAH3675465.1"/>
    </source>
</evidence>
<dbReference type="PANTHER" id="PTHR13026:SF0">
    <property type="entry name" value="RIBOSOMAL RNA PROCESSING 1B"/>
    <property type="match status" value="1"/>
</dbReference>
<comment type="caution">
    <text evidence="6">The sequence shown here is derived from an EMBL/GenBank/DDBJ whole genome shotgun (WGS) entry which is preliminary data.</text>
</comment>
<dbReference type="InterPro" id="IPR010301">
    <property type="entry name" value="RRP1"/>
</dbReference>
<evidence type="ECO:0008006" key="8">
    <source>
        <dbReference type="Google" id="ProtNLM"/>
    </source>
</evidence>
<comment type="similarity">
    <text evidence="2">Belongs to the RRP1 family.</text>
</comment>
<comment type="subcellular location">
    <subcellularLocation>
        <location evidence="1">Nucleus</location>
    </subcellularLocation>
</comment>
<evidence type="ECO:0000256" key="5">
    <source>
        <dbReference type="SAM" id="MobiDB-lite"/>
    </source>
</evidence>
<keyword evidence="7" id="KW-1185">Reference proteome</keyword>
<dbReference type="GO" id="GO:0005634">
    <property type="term" value="C:nucleus"/>
    <property type="evidence" value="ECO:0007669"/>
    <property type="project" value="UniProtKB-SubCell"/>
</dbReference>
<dbReference type="GO" id="GO:0030688">
    <property type="term" value="C:preribosome, small subunit precursor"/>
    <property type="evidence" value="ECO:0007669"/>
    <property type="project" value="InterPro"/>
</dbReference>
<dbReference type="PANTHER" id="PTHR13026">
    <property type="entry name" value="NNP-1 PROTEIN NOVEL NUCLEAR PROTEIN 1 NOP52"/>
    <property type="match status" value="1"/>
</dbReference>
<dbReference type="AlphaFoldDB" id="A0A9P8PQ03"/>
<evidence type="ECO:0000256" key="4">
    <source>
        <dbReference type="ARBA" id="ARBA00023242"/>
    </source>
</evidence>
<feature type="region of interest" description="Disordered" evidence="5">
    <location>
        <begin position="185"/>
        <end position="217"/>
    </location>
</feature>
<gene>
    <name evidence="6" type="ORF">WICMUC_002754</name>
</gene>
<name>A0A9P8PQ03_9ASCO</name>
<keyword evidence="3" id="KW-0698">rRNA processing</keyword>
<dbReference type="Proteomes" id="UP000769528">
    <property type="component" value="Unassembled WGS sequence"/>
</dbReference>
<feature type="compositionally biased region" description="Acidic residues" evidence="5">
    <location>
        <begin position="200"/>
        <end position="211"/>
    </location>
</feature>
<protein>
    <recommendedName>
        <fullName evidence="8">Ribosomal RNA-processing protein 1</fullName>
    </recommendedName>
</protein>
<reference evidence="6" key="2">
    <citation type="submission" date="2021-01" db="EMBL/GenBank/DDBJ databases">
        <authorList>
            <person name="Schikora-Tamarit M.A."/>
        </authorList>
    </citation>
    <scope>NUCLEOTIDE SEQUENCE</scope>
    <source>
        <strain evidence="6">CBS6341</strain>
    </source>
</reference>
<keyword evidence="4" id="KW-0539">Nucleus</keyword>
<organism evidence="6 7">
    <name type="scientific">Wickerhamomyces mucosus</name>
    <dbReference type="NCBI Taxonomy" id="1378264"/>
    <lineage>
        <taxon>Eukaryota</taxon>
        <taxon>Fungi</taxon>
        <taxon>Dikarya</taxon>
        <taxon>Ascomycota</taxon>
        <taxon>Saccharomycotina</taxon>
        <taxon>Saccharomycetes</taxon>
        <taxon>Phaffomycetales</taxon>
        <taxon>Wickerhamomycetaceae</taxon>
        <taxon>Wickerhamomyces</taxon>
    </lineage>
</organism>
<evidence type="ECO:0000256" key="1">
    <source>
        <dbReference type="ARBA" id="ARBA00004123"/>
    </source>
</evidence>
<evidence type="ECO:0000256" key="3">
    <source>
        <dbReference type="ARBA" id="ARBA00022552"/>
    </source>
</evidence>
<proteinExistence type="inferred from homology"/>
<sequence>MWFSDRPRPQQRLANDLGELFLIIPLQNYSNFCKGFWSVISKEWSGIDHHRLDKFLLLVRRAIFNQLKKLNQENWDDKLVKKFLQVLAEIPLSGDQRIPNGIPFHLIDIYADELERLMFSELEEDEEDGDQEDLAKQRQEIIDETPLKDLIGPFEKLSQSALNRTLRDKIKEDLLHDPRLVAWGVKKSANEENEDKEKGEEIEEEEAESEDEWKGFD</sequence>
<evidence type="ECO:0000313" key="7">
    <source>
        <dbReference type="Proteomes" id="UP000769528"/>
    </source>
</evidence>
<accession>A0A9P8PQ03</accession>
<reference evidence="6" key="1">
    <citation type="journal article" date="2021" name="Open Biol.">
        <title>Shared evolutionary footprints suggest mitochondrial oxidative damage underlies multiple complex I losses in fungi.</title>
        <authorList>
            <person name="Schikora-Tamarit M.A."/>
            <person name="Marcet-Houben M."/>
            <person name="Nosek J."/>
            <person name="Gabaldon T."/>
        </authorList>
    </citation>
    <scope>NUCLEOTIDE SEQUENCE</scope>
    <source>
        <strain evidence="6">CBS6341</strain>
    </source>
</reference>
<evidence type="ECO:0000256" key="2">
    <source>
        <dbReference type="ARBA" id="ARBA00006374"/>
    </source>
</evidence>
<dbReference type="OrthoDB" id="2019504at2759"/>
<dbReference type="EMBL" id="JAEUBF010000772">
    <property type="protein sequence ID" value="KAH3675465.1"/>
    <property type="molecule type" value="Genomic_DNA"/>
</dbReference>
<dbReference type="GO" id="GO:0006364">
    <property type="term" value="P:rRNA processing"/>
    <property type="evidence" value="ECO:0007669"/>
    <property type="project" value="UniProtKB-KW"/>
</dbReference>